<gene>
    <name evidence="2" type="ORF">HPBE_LOCUS4060</name>
</gene>
<reference evidence="4" key="2">
    <citation type="submission" date="2019-09" db="UniProtKB">
        <authorList>
            <consortium name="WormBaseParasite"/>
        </authorList>
    </citation>
    <scope>IDENTIFICATION</scope>
</reference>
<dbReference type="AlphaFoldDB" id="A0A183FD10"/>
<keyword evidence="3" id="KW-1185">Reference proteome</keyword>
<evidence type="ECO:0000256" key="1">
    <source>
        <dbReference type="SAM" id="SignalP"/>
    </source>
</evidence>
<dbReference type="WBParaSite" id="HPBE_0000405901-mRNA-1">
    <property type="protein sequence ID" value="HPBE_0000405901-mRNA-1"/>
    <property type="gene ID" value="HPBE_0000405901"/>
</dbReference>
<accession>A0A183FD10</accession>
<proteinExistence type="predicted"/>
<feature type="chain" id="PRO_5044551343" evidence="1">
    <location>
        <begin position="30"/>
        <end position="71"/>
    </location>
</feature>
<evidence type="ECO:0000313" key="3">
    <source>
        <dbReference type="Proteomes" id="UP000050761"/>
    </source>
</evidence>
<accession>A0A3P8A5M2</accession>
<protein>
    <submittedName>
        <fullName evidence="4">Secreted protein</fullName>
    </submittedName>
</protein>
<keyword evidence="1" id="KW-0732">Signal</keyword>
<evidence type="ECO:0000313" key="2">
    <source>
        <dbReference type="EMBL" id="VDO59928.1"/>
    </source>
</evidence>
<reference evidence="2 3" key="1">
    <citation type="submission" date="2018-11" db="EMBL/GenBank/DDBJ databases">
        <authorList>
            <consortium name="Pathogen Informatics"/>
        </authorList>
    </citation>
    <scope>NUCLEOTIDE SEQUENCE [LARGE SCALE GENOMIC DNA]</scope>
</reference>
<name>A0A183FD10_HELPZ</name>
<dbReference type="EMBL" id="UZAH01025269">
    <property type="protein sequence ID" value="VDO59928.1"/>
    <property type="molecule type" value="Genomic_DNA"/>
</dbReference>
<dbReference type="Proteomes" id="UP000050761">
    <property type="component" value="Unassembled WGS sequence"/>
</dbReference>
<organism evidence="3 4">
    <name type="scientific">Heligmosomoides polygyrus</name>
    <name type="common">Parasitic roundworm</name>
    <dbReference type="NCBI Taxonomy" id="6339"/>
    <lineage>
        <taxon>Eukaryota</taxon>
        <taxon>Metazoa</taxon>
        <taxon>Ecdysozoa</taxon>
        <taxon>Nematoda</taxon>
        <taxon>Chromadorea</taxon>
        <taxon>Rhabditida</taxon>
        <taxon>Rhabditina</taxon>
        <taxon>Rhabditomorpha</taxon>
        <taxon>Strongyloidea</taxon>
        <taxon>Heligmosomidae</taxon>
        <taxon>Heligmosomoides</taxon>
    </lineage>
</organism>
<feature type="signal peptide" evidence="1">
    <location>
        <begin position="1"/>
        <end position="29"/>
    </location>
</feature>
<sequence length="71" mass="7771">MTPDGVSPVVRSVKVLLLLLLLRVLTAFAAVHAGCHTLFSWWNDGDSDDRDHDEANGVASWGCLRHVTTKV</sequence>
<evidence type="ECO:0000313" key="4">
    <source>
        <dbReference type="WBParaSite" id="HPBE_0000405901-mRNA-1"/>
    </source>
</evidence>